<dbReference type="SMART" id="SM00256">
    <property type="entry name" value="FBOX"/>
    <property type="match status" value="1"/>
</dbReference>
<feature type="domain" description="F-box" evidence="1">
    <location>
        <begin position="7"/>
        <end position="53"/>
    </location>
</feature>
<evidence type="ECO:0000313" key="3">
    <source>
        <dbReference type="Proteomes" id="UP001338125"/>
    </source>
</evidence>
<dbReference type="Proteomes" id="UP001338125">
    <property type="component" value="Unassembled WGS sequence"/>
</dbReference>
<accession>A0ABR0SKS1</accession>
<dbReference type="EMBL" id="JAVFKD010000012">
    <property type="protein sequence ID" value="KAK5992740.1"/>
    <property type="molecule type" value="Genomic_DNA"/>
</dbReference>
<evidence type="ECO:0000259" key="1">
    <source>
        <dbReference type="PROSITE" id="PS50181"/>
    </source>
</evidence>
<dbReference type="InterPro" id="IPR001810">
    <property type="entry name" value="F-box_dom"/>
</dbReference>
<comment type="caution">
    <text evidence="2">The sequence shown here is derived from an EMBL/GenBank/DDBJ whole genome shotgun (WGS) entry which is preliminary data.</text>
</comment>
<proteinExistence type="predicted"/>
<protein>
    <recommendedName>
        <fullName evidence="1">F-box domain-containing protein</fullName>
    </recommendedName>
</protein>
<evidence type="ECO:0000313" key="2">
    <source>
        <dbReference type="EMBL" id="KAK5992740.1"/>
    </source>
</evidence>
<organism evidence="2 3">
    <name type="scientific">Cladobotryum mycophilum</name>
    <dbReference type="NCBI Taxonomy" id="491253"/>
    <lineage>
        <taxon>Eukaryota</taxon>
        <taxon>Fungi</taxon>
        <taxon>Dikarya</taxon>
        <taxon>Ascomycota</taxon>
        <taxon>Pezizomycotina</taxon>
        <taxon>Sordariomycetes</taxon>
        <taxon>Hypocreomycetidae</taxon>
        <taxon>Hypocreales</taxon>
        <taxon>Hypocreaceae</taxon>
        <taxon>Cladobotryum</taxon>
    </lineage>
</organism>
<dbReference type="Pfam" id="PF12937">
    <property type="entry name" value="F-box-like"/>
    <property type="match status" value="1"/>
</dbReference>
<keyword evidence="3" id="KW-1185">Reference proteome</keyword>
<reference evidence="2 3" key="1">
    <citation type="submission" date="2024-01" db="EMBL/GenBank/DDBJ databases">
        <title>Complete genome of Cladobotryum mycophilum ATHUM6906.</title>
        <authorList>
            <person name="Christinaki A.C."/>
            <person name="Myridakis A.I."/>
            <person name="Kouvelis V.N."/>
        </authorList>
    </citation>
    <scope>NUCLEOTIDE SEQUENCE [LARGE SCALE GENOMIC DNA]</scope>
    <source>
        <strain evidence="2 3">ATHUM6906</strain>
    </source>
</reference>
<dbReference type="PANTHER" id="PTHR13252">
    <property type="entry name" value="F-BOX ONLY PROTEIN 28"/>
    <property type="match status" value="1"/>
</dbReference>
<dbReference type="Gene3D" id="1.20.1280.50">
    <property type="match status" value="1"/>
</dbReference>
<dbReference type="PANTHER" id="PTHR13252:SF9">
    <property type="entry name" value="F-BOX ONLY PROTEIN 28"/>
    <property type="match status" value="1"/>
</dbReference>
<dbReference type="InterPro" id="IPR039719">
    <property type="entry name" value="FBXO28"/>
</dbReference>
<dbReference type="PROSITE" id="PS50181">
    <property type="entry name" value="FBOX"/>
    <property type="match status" value="1"/>
</dbReference>
<sequence>MASSKEPVRWDEMPDEILLNILSFLLPHHIAGLQLVSRKLRKFCLDEELWKRHCFESSSWYQSLQNRRSLLNGPSSFKPADDVASTAVLLNPESSGTDEALEDPEPEPAKQNRWRELQDLANWDPAFPGEKVSWYDEYIQREGPASVNWLQTPRIRDRDCEAIIEARGVDLYYPYDGNDGIGTMLAVSPLDDGSVCLWDVNGTRRKAGAVLARSKTDILFIDGPGSQNLRRSKRVDTGVTECVRVDNYRNRAYFAVQSHLIEIDLERLDVVSRESFEWSITTLSTISEGVPLTVGTSLGIHLHDFRARARVSHDVVEQLDGPSSEDNNVFRSIFDPRPLPPYAPLSQPTPLSILHLPEPGTGDLVSHDIYVSGRFSSILHYDRRKFPNIAGSIHSGASSVNSLVALPYPFSPLDNEVRRTGELTAEQVKKAKSGGRGRTLIAGGLYNTKGSLEIYGLSPSTDPVLGEVMQQDSVFKNRQTVASSAIMSVASHGTKIVFSDGSGLIKWFERDGTTECRALKIGHCEGDDAPSLFASMSAAGEMARKLVSTRSKRGHERLNNDNILFWTGERLGLVSFTSKSQYHSKDFEDTGNPETMAEEEEGQQYAGQIRDALHRQADEVRFMTNFGKGTWAA</sequence>
<name>A0ABR0SKS1_9HYPO</name>
<dbReference type="SUPFAM" id="SSF81383">
    <property type="entry name" value="F-box domain"/>
    <property type="match status" value="1"/>
</dbReference>
<gene>
    <name evidence="2" type="ORF">PT974_06156</name>
</gene>
<dbReference type="InterPro" id="IPR036047">
    <property type="entry name" value="F-box-like_dom_sf"/>
</dbReference>